<accession>A0A9D4QNU6</accession>
<evidence type="ECO:0000313" key="2">
    <source>
        <dbReference type="Proteomes" id="UP000828390"/>
    </source>
</evidence>
<dbReference type="Proteomes" id="UP000828390">
    <property type="component" value="Unassembled WGS sequence"/>
</dbReference>
<protein>
    <submittedName>
        <fullName evidence="1">Uncharacterized protein</fullName>
    </submittedName>
</protein>
<reference evidence="1" key="1">
    <citation type="journal article" date="2019" name="bioRxiv">
        <title>The Genome of the Zebra Mussel, Dreissena polymorpha: A Resource for Invasive Species Research.</title>
        <authorList>
            <person name="McCartney M.A."/>
            <person name="Auch B."/>
            <person name="Kono T."/>
            <person name="Mallez S."/>
            <person name="Zhang Y."/>
            <person name="Obille A."/>
            <person name="Becker A."/>
            <person name="Abrahante J.E."/>
            <person name="Garbe J."/>
            <person name="Badalamenti J.P."/>
            <person name="Herman A."/>
            <person name="Mangelson H."/>
            <person name="Liachko I."/>
            <person name="Sullivan S."/>
            <person name="Sone E.D."/>
            <person name="Koren S."/>
            <person name="Silverstein K.A.T."/>
            <person name="Beckman K.B."/>
            <person name="Gohl D.M."/>
        </authorList>
    </citation>
    <scope>NUCLEOTIDE SEQUENCE</scope>
    <source>
        <strain evidence="1">Duluth1</strain>
        <tissue evidence="1">Whole animal</tissue>
    </source>
</reference>
<organism evidence="1 2">
    <name type="scientific">Dreissena polymorpha</name>
    <name type="common">Zebra mussel</name>
    <name type="synonym">Mytilus polymorpha</name>
    <dbReference type="NCBI Taxonomy" id="45954"/>
    <lineage>
        <taxon>Eukaryota</taxon>
        <taxon>Metazoa</taxon>
        <taxon>Spiralia</taxon>
        <taxon>Lophotrochozoa</taxon>
        <taxon>Mollusca</taxon>
        <taxon>Bivalvia</taxon>
        <taxon>Autobranchia</taxon>
        <taxon>Heteroconchia</taxon>
        <taxon>Euheterodonta</taxon>
        <taxon>Imparidentia</taxon>
        <taxon>Neoheterodontei</taxon>
        <taxon>Myida</taxon>
        <taxon>Dreissenoidea</taxon>
        <taxon>Dreissenidae</taxon>
        <taxon>Dreissena</taxon>
    </lineage>
</organism>
<evidence type="ECO:0000313" key="1">
    <source>
        <dbReference type="EMBL" id="KAH3837868.1"/>
    </source>
</evidence>
<comment type="caution">
    <text evidence="1">The sequence shown here is derived from an EMBL/GenBank/DDBJ whole genome shotgun (WGS) entry which is preliminary data.</text>
</comment>
<keyword evidence="2" id="KW-1185">Reference proteome</keyword>
<dbReference type="AlphaFoldDB" id="A0A9D4QNU6"/>
<dbReference type="EMBL" id="JAIWYP010000004">
    <property type="protein sequence ID" value="KAH3837868.1"/>
    <property type="molecule type" value="Genomic_DNA"/>
</dbReference>
<sequence length="104" mass="12068">MDRKRLSIPEQSCLNDNDQVWLERVSRRFMFYIPPVFHVAQVNSRSLLFHLRVLAALLRLCSQEVRDSFLAQRFDWRCGVVQATVSTQATELMQRPGPDCCVAV</sequence>
<reference evidence="1" key="2">
    <citation type="submission" date="2020-11" db="EMBL/GenBank/DDBJ databases">
        <authorList>
            <person name="McCartney M.A."/>
            <person name="Auch B."/>
            <person name="Kono T."/>
            <person name="Mallez S."/>
            <person name="Becker A."/>
            <person name="Gohl D.M."/>
            <person name="Silverstein K.A.T."/>
            <person name="Koren S."/>
            <person name="Bechman K.B."/>
            <person name="Herman A."/>
            <person name="Abrahante J.E."/>
            <person name="Garbe J."/>
        </authorList>
    </citation>
    <scope>NUCLEOTIDE SEQUENCE</scope>
    <source>
        <strain evidence="1">Duluth1</strain>
        <tissue evidence="1">Whole animal</tissue>
    </source>
</reference>
<proteinExistence type="predicted"/>
<gene>
    <name evidence="1" type="ORF">DPMN_111270</name>
</gene>
<name>A0A9D4QNU6_DREPO</name>